<reference evidence="8" key="1">
    <citation type="journal article" date="2018" name="Genome Biol.">
        <title>SKESA: strategic k-mer extension for scrupulous assemblies.</title>
        <authorList>
            <person name="Souvorov A."/>
            <person name="Agarwala R."/>
            <person name="Lipman D.J."/>
        </authorList>
    </citation>
    <scope>NUCLEOTIDE SEQUENCE</scope>
    <source>
        <strain evidence="8">3940-62</strain>
    </source>
</reference>
<evidence type="ECO:0000256" key="4">
    <source>
        <dbReference type="ARBA" id="ARBA00022679"/>
    </source>
</evidence>
<dbReference type="InterPro" id="IPR029063">
    <property type="entry name" value="SAM-dependent_MTases_sf"/>
</dbReference>
<proteinExistence type="inferred from homology"/>
<protein>
    <recommendedName>
        <fullName evidence="2">site-specific DNA-methyltransferase (adenine-specific)</fullName>
        <ecNumber evidence="2">2.1.1.72</ecNumber>
    </recommendedName>
</protein>
<dbReference type="EC" id="2.1.1.72" evidence="2"/>
<dbReference type="CDD" id="cd02440">
    <property type="entry name" value="AdoMet_MTases"/>
    <property type="match status" value="1"/>
</dbReference>
<dbReference type="GO" id="GO:0009007">
    <property type="term" value="F:site-specific DNA-methyltransferase (adenine-specific) activity"/>
    <property type="evidence" value="ECO:0007669"/>
    <property type="project" value="UniProtKB-EC"/>
</dbReference>
<organism evidence="8">
    <name type="scientific">Salmonella enterica subsp. salamae serovar 47:b:1,5</name>
    <dbReference type="NCBI Taxonomy" id="1967619"/>
    <lineage>
        <taxon>Bacteria</taxon>
        <taxon>Pseudomonadati</taxon>
        <taxon>Pseudomonadota</taxon>
        <taxon>Gammaproteobacteria</taxon>
        <taxon>Enterobacterales</taxon>
        <taxon>Enterobacteriaceae</taxon>
        <taxon>Salmonella</taxon>
    </lineage>
</organism>
<dbReference type="InterPro" id="IPR002941">
    <property type="entry name" value="DNA_methylase_N4/N6"/>
</dbReference>
<evidence type="ECO:0000256" key="5">
    <source>
        <dbReference type="ARBA" id="ARBA00022691"/>
    </source>
</evidence>
<name>A0A701XQ25_SALER</name>
<reference evidence="8" key="2">
    <citation type="submission" date="2018-07" db="EMBL/GenBank/DDBJ databases">
        <authorList>
            <consortium name="NCBI Pathogen Detection Project"/>
        </authorList>
    </citation>
    <scope>NUCLEOTIDE SEQUENCE</scope>
    <source>
        <strain evidence="8">3940-62</strain>
    </source>
</reference>
<dbReference type="GO" id="GO:0003677">
    <property type="term" value="F:DNA binding"/>
    <property type="evidence" value="ECO:0007669"/>
    <property type="project" value="InterPro"/>
</dbReference>
<dbReference type="Pfam" id="PF01555">
    <property type="entry name" value="N6_N4_Mtase"/>
    <property type="match status" value="1"/>
</dbReference>
<evidence type="ECO:0000256" key="3">
    <source>
        <dbReference type="ARBA" id="ARBA00022603"/>
    </source>
</evidence>
<dbReference type="Gene3D" id="3.40.50.150">
    <property type="entry name" value="Vaccinia Virus protein VP39"/>
    <property type="match status" value="1"/>
</dbReference>
<evidence type="ECO:0000256" key="2">
    <source>
        <dbReference type="ARBA" id="ARBA00011900"/>
    </source>
</evidence>
<dbReference type="SUPFAM" id="SSF53335">
    <property type="entry name" value="S-adenosyl-L-methionine-dependent methyltransferases"/>
    <property type="match status" value="1"/>
</dbReference>
<dbReference type="GO" id="GO:0008170">
    <property type="term" value="F:N-methyltransferase activity"/>
    <property type="evidence" value="ECO:0007669"/>
    <property type="project" value="InterPro"/>
</dbReference>
<keyword evidence="5" id="KW-0949">S-adenosyl-L-methionine</keyword>
<comment type="catalytic activity">
    <reaction evidence="6">
        <text>a 2'-deoxyadenosine in DNA + S-adenosyl-L-methionine = an N(6)-methyl-2'-deoxyadenosine in DNA + S-adenosyl-L-homocysteine + H(+)</text>
        <dbReference type="Rhea" id="RHEA:15197"/>
        <dbReference type="Rhea" id="RHEA-COMP:12418"/>
        <dbReference type="Rhea" id="RHEA-COMP:12419"/>
        <dbReference type="ChEBI" id="CHEBI:15378"/>
        <dbReference type="ChEBI" id="CHEBI:57856"/>
        <dbReference type="ChEBI" id="CHEBI:59789"/>
        <dbReference type="ChEBI" id="CHEBI:90615"/>
        <dbReference type="ChEBI" id="CHEBI:90616"/>
        <dbReference type="EC" id="2.1.1.72"/>
    </reaction>
</comment>
<dbReference type="GO" id="GO:0032259">
    <property type="term" value="P:methylation"/>
    <property type="evidence" value="ECO:0007669"/>
    <property type="project" value="UniProtKB-KW"/>
</dbReference>
<dbReference type="EMBL" id="DAAMGA010000013">
    <property type="protein sequence ID" value="HAC6516422.1"/>
    <property type="molecule type" value="Genomic_DNA"/>
</dbReference>
<gene>
    <name evidence="8" type="ORF">G0C45_18820</name>
</gene>
<dbReference type="AlphaFoldDB" id="A0A701XQ25"/>
<keyword evidence="3 8" id="KW-0489">Methyltransferase</keyword>
<dbReference type="InterPro" id="IPR002052">
    <property type="entry name" value="DNA_methylase_N6_adenine_CS"/>
</dbReference>
<evidence type="ECO:0000256" key="1">
    <source>
        <dbReference type="ARBA" id="ARBA00006594"/>
    </source>
</evidence>
<evidence type="ECO:0000313" key="8">
    <source>
        <dbReference type="EMBL" id="HAC6516422.1"/>
    </source>
</evidence>
<dbReference type="PRINTS" id="PR00506">
    <property type="entry name" value="D21N6MTFRASE"/>
</dbReference>
<dbReference type="InterPro" id="IPR002295">
    <property type="entry name" value="N4/N6-MTase_EcoPI_Mod-like"/>
</dbReference>
<evidence type="ECO:0000256" key="6">
    <source>
        <dbReference type="ARBA" id="ARBA00047942"/>
    </source>
</evidence>
<dbReference type="PROSITE" id="PS00092">
    <property type="entry name" value="N6_MTASE"/>
    <property type="match status" value="1"/>
</dbReference>
<accession>A0A701XQ25</accession>
<evidence type="ECO:0000259" key="7">
    <source>
        <dbReference type="Pfam" id="PF01555"/>
    </source>
</evidence>
<comment type="caution">
    <text evidence="8">The sequence shown here is derived from an EMBL/GenBank/DDBJ whole genome shotgun (WGS) entry which is preliminary data.</text>
</comment>
<comment type="similarity">
    <text evidence="1">Belongs to the N(4)/N(6)-methyltransferase family.</text>
</comment>
<sequence length="420" mass="48786">MSYSDQFFKALGVVDVSAKSYNEISKLTKIPTDRLKYYNQRNIMPSGKDLSILCEEFNISPVYFQLMMGHMDMHTLELIQENASFIYEKILSPNITVTGESSFEKDFELVLQTKNGELYNGDCLKVSKNIDADSVDMIFADPPFNLDKLYPSKMNDNLKEEEYIKWTHDWLNECIRILKPGGSLFLWNLPVWNSKIANFLHGRLNFKHWIAVDMKNNMPIQGRLYPSHYSLLYFIKGEKANVFEPDRLAAQTCPKCFGDLKDYGGYKSKMNPLGINLTDVWYDIPPVRHKKYKKRNGANELSIKVLDRVIEMATKEGDLIFDPFGGSGTTYVIAEIKNRRWIGSEIDDCEIIKERFSNLSEDKEHLVEVRGKLNSLFPSTIKREREKRGLWTVESVRMKDDEKKQLTSSLVFFKMKKNDF</sequence>
<keyword evidence="4 8" id="KW-0808">Transferase</keyword>
<feature type="domain" description="DNA methylase N-4/N-6" evidence="7">
    <location>
        <begin position="135"/>
        <end position="352"/>
    </location>
</feature>